<gene>
    <name evidence="12" type="ORF">BJ122_109123</name>
</gene>
<evidence type="ECO:0000256" key="1">
    <source>
        <dbReference type="ARBA" id="ARBA00004651"/>
    </source>
</evidence>
<proteinExistence type="inferred from homology"/>
<reference evidence="12 13" key="1">
    <citation type="submission" date="2018-06" db="EMBL/GenBank/DDBJ databases">
        <title>Genomic Encyclopedia of Archaeal and Bacterial Type Strains, Phase II (KMG-II): from individual species to whole genera.</title>
        <authorList>
            <person name="Goeker M."/>
        </authorList>
    </citation>
    <scope>NUCLEOTIDE SEQUENCE [LARGE SCALE GENOMIC DNA]</scope>
    <source>
        <strain evidence="12 13">JCM 11668</strain>
    </source>
</reference>
<evidence type="ECO:0000256" key="5">
    <source>
        <dbReference type="ARBA" id="ARBA00022692"/>
    </source>
</evidence>
<feature type="transmembrane region" description="Helical" evidence="9">
    <location>
        <begin position="42"/>
        <end position="62"/>
    </location>
</feature>
<feature type="transmembrane region" description="Helical" evidence="9">
    <location>
        <begin position="12"/>
        <end position="30"/>
    </location>
</feature>
<keyword evidence="4" id="KW-1003">Cell membrane</keyword>
<evidence type="ECO:0000256" key="3">
    <source>
        <dbReference type="ARBA" id="ARBA00013833"/>
    </source>
</evidence>
<organism evidence="12 13">
    <name type="scientific">Rhodopseudomonas faecalis</name>
    <dbReference type="NCBI Taxonomy" id="99655"/>
    <lineage>
        <taxon>Bacteria</taxon>
        <taxon>Pseudomonadati</taxon>
        <taxon>Pseudomonadota</taxon>
        <taxon>Alphaproteobacteria</taxon>
        <taxon>Hyphomicrobiales</taxon>
        <taxon>Nitrobacteraceae</taxon>
        <taxon>Rhodopseudomonas</taxon>
    </lineage>
</organism>
<keyword evidence="9" id="KW-0997">Cell inner membrane</keyword>
<evidence type="ECO:0000259" key="11">
    <source>
        <dbReference type="Pfam" id="PF21770"/>
    </source>
</evidence>
<name>A0A318TDP9_9BRAD</name>
<feature type="domain" description="MgtC-like C-terminal" evidence="11">
    <location>
        <begin position="156"/>
        <end position="234"/>
    </location>
</feature>
<dbReference type="InterPro" id="IPR048640">
    <property type="entry name" value="MgtC-like_C"/>
</dbReference>
<keyword evidence="13" id="KW-1185">Reference proteome</keyword>
<dbReference type="PRINTS" id="PR01837">
    <property type="entry name" value="MGTCSAPBPROT"/>
</dbReference>
<keyword evidence="6 9" id="KW-1133">Transmembrane helix</keyword>
<sequence length="240" mass="25522">MRFLTTFQAFDFLDTLLSLTVAFVLGMLIGAERQYRLRTAGLRTNVLVATASAAFVDLAMHLKGAEGAVHVMAYVVSGVGFLGAGVIMKEGMNVRGLNTAATLWSSAAVGCCAGADMVAQACALTVFVIAGNTLLRPLVNAINRQPFDEKSSEATYSVRLTADGRLADTLRDQLVDRLEAANYPVADIEVETPEHAEDKAEIVATLVATAIDPKELDIVVADLSKCSGVTYATWESSTKD</sequence>
<feature type="domain" description="MgtC/SapB/SrpB/YhiD N-terminal" evidence="10">
    <location>
        <begin position="19"/>
        <end position="139"/>
    </location>
</feature>
<dbReference type="RefSeq" id="WP_103011605.1">
    <property type="nucleotide sequence ID" value="NZ_QJTI01000009.1"/>
</dbReference>
<evidence type="ECO:0000313" key="12">
    <source>
        <dbReference type="EMBL" id="PYF02991.1"/>
    </source>
</evidence>
<comment type="similarity">
    <text evidence="2 9">Belongs to the MgtC/SapB family.</text>
</comment>
<evidence type="ECO:0000256" key="6">
    <source>
        <dbReference type="ARBA" id="ARBA00022989"/>
    </source>
</evidence>
<dbReference type="InterPro" id="IPR003416">
    <property type="entry name" value="MgtC/SapB/SrpB/YhiD_fam"/>
</dbReference>
<dbReference type="EMBL" id="QJTI01000009">
    <property type="protein sequence ID" value="PYF02991.1"/>
    <property type="molecule type" value="Genomic_DNA"/>
</dbReference>
<dbReference type="AlphaFoldDB" id="A0A318TDP9"/>
<evidence type="ECO:0000313" key="13">
    <source>
        <dbReference type="Proteomes" id="UP000248148"/>
    </source>
</evidence>
<dbReference type="Pfam" id="PF02308">
    <property type="entry name" value="MgtC"/>
    <property type="match status" value="1"/>
</dbReference>
<keyword evidence="5 9" id="KW-0812">Transmembrane</keyword>
<accession>A0A318TDP9</accession>
<evidence type="ECO:0000256" key="8">
    <source>
        <dbReference type="ARBA" id="ARBA00025369"/>
    </source>
</evidence>
<evidence type="ECO:0000256" key="4">
    <source>
        <dbReference type="ARBA" id="ARBA00022475"/>
    </source>
</evidence>
<dbReference type="OrthoDB" id="9811198at2"/>
<feature type="transmembrane region" description="Helical" evidence="9">
    <location>
        <begin position="68"/>
        <end position="88"/>
    </location>
</feature>
<comment type="caution">
    <text evidence="12">The sequence shown here is derived from an EMBL/GenBank/DDBJ whole genome shotgun (WGS) entry which is preliminary data.</text>
</comment>
<evidence type="ECO:0000256" key="2">
    <source>
        <dbReference type="ARBA" id="ARBA00009298"/>
    </source>
</evidence>
<evidence type="ECO:0000256" key="9">
    <source>
        <dbReference type="RuleBase" id="RU365041"/>
    </source>
</evidence>
<dbReference type="Pfam" id="PF21770">
    <property type="entry name" value="MgtC_SapB_C"/>
    <property type="match status" value="1"/>
</dbReference>
<dbReference type="PANTHER" id="PTHR33778">
    <property type="entry name" value="PROTEIN MGTC"/>
    <property type="match status" value="1"/>
</dbReference>
<dbReference type="GO" id="GO:0005886">
    <property type="term" value="C:plasma membrane"/>
    <property type="evidence" value="ECO:0007669"/>
    <property type="project" value="UniProtKB-SubCell"/>
</dbReference>
<comment type="subcellular location">
    <subcellularLocation>
        <location evidence="9">Cell inner membrane</location>
        <topology evidence="9">Multi-pass membrane protein</topology>
    </subcellularLocation>
    <subcellularLocation>
        <location evidence="1">Cell membrane</location>
        <topology evidence="1">Multi-pass membrane protein</topology>
    </subcellularLocation>
</comment>
<dbReference type="Proteomes" id="UP000248148">
    <property type="component" value="Unassembled WGS sequence"/>
</dbReference>
<comment type="function">
    <text evidence="8">Virulence factor required for growth in low Mg(2+) medium and for intramacrophage survival. May be involved in regulating membrane potential by activating Na(+)/K(+)-ATPase.</text>
</comment>
<dbReference type="PANTHER" id="PTHR33778:SF3">
    <property type="entry name" value="PROTEIN MGTC"/>
    <property type="match status" value="1"/>
</dbReference>
<evidence type="ECO:0000256" key="7">
    <source>
        <dbReference type="ARBA" id="ARBA00023136"/>
    </source>
</evidence>
<dbReference type="Gene3D" id="3.30.70.260">
    <property type="match status" value="1"/>
</dbReference>
<evidence type="ECO:0000259" key="10">
    <source>
        <dbReference type="Pfam" id="PF02308"/>
    </source>
</evidence>
<keyword evidence="7 9" id="KW-0472">Membrane</keyword>
<protein>
    <recommendedName>
        <fullName evidence="3 9">Protein MgtC</fullName>
    </recommendedName>
</protein>
<dbReference type="InterPro" id="IPR049177">
    <property type="entry name" value="MgtC_SapB_SrpB_YhiD_N"/>
</dbReference>